<keyword evidence="1" id="KW-0732">Signal</keyword>
<feature type="chain" id="PRO_5003931535" description="Lipoprotein" evidence="1">
    <location>
        <begin position="26"/>
        <end position="118"/>
    </location>
</feature>
<gene>
    <name evidence="2" type="ORF">C882_0977</name>
</gene>
<comment type="caution">
    <text evidence="2">The sequence shown here is derived from an EMBL/GenBank/DDBJ whole genome shotgun (WGS) entry which is preliminary data.</text>
</comment>
<sequence length="118" mass="11998">MSASVTLISAIIVACGGGACAYTMADGFESVEQCRRVAPMIAGMSRANSPVLSGALTAGAGNRQLYFECVAHGPAPADTAAEGSGSAAAPTEPSREVVFRFSTSERLTDQLAGPAWED</sequence>
<evidence type="ECO:0000313" key="2">
    <source>
        <dbReference type="EMBL" id="EKV28403.1"/>
    </source>
</evidence>
<reference evidence="2 3" key="1">
    <citation type="journal article" date="2013" name="Genome Announc.">
        <title>Draft Genome Sequence of an Alphaproteobacterium, Caenispirillum salinarum AK4(T), Isolated from a Solar Saltern.</title>
        <authorList>
            <person name="Khatri I."/>
            <person name="Singh A."/>
            <person name="Korpole S."/>
            <person name="Pinnaka A.K."/>
            <person name="Subramanian S."/>
        </authorList>
    </citation>
    <scope>NUCLEOTIDE SEQUENCE [LARGE SCALE GENOMIC DNA]</scope>
    <source>
        <strain evidence="2 3">AK4</strain>
    </source>
</reference>
<evidence type="ECO:0000256" key="1">
    <source>
        <dbReference type="SAM" id="SignalP"/>
    </source>
</evidence>
<accession>K9HCY7</accession>
<evidence type="ECO:0000313" key="3">
    <source>
        <dbReference type="Proteomes" id="UP000009881"/>
    </source>
</evidence>
<feature type="signal peptide" evidence="1">
    <location>
        <begin position="1"/>
        <end position="25"/>
    </location>
</feature>
<name>K9HCY7_9PROT</name>
<dbReference type="AlphaFoldDB" id="K9HCY7"/>
<keyword evidence="3" id="KW-1185">Reference proteome</keyword>
<dbReference type="EMBL" id="ANHY01000016">
    <property type="protein sequence ID" value="EKV28403.1"/>
    <property type="molecule type" value="Genomic_DNA"/>
</dbReference>
<protein>
    <recommendedName>
        <fullName evidence="4">Lipoprotein</fullName>
    </recommendedName>
</protein>
<proteinExistence type="predicted"/>
<evidence type="ECO:0008006" key="4">
    <source>
        <dbReference type="Google" id="ProtNLM"/>
    </source>
</evidence>
<organism evidence="2 3">
    <name type="scientific">Caenispirillum salinarum AK4</name>
    <dbReference type="NCBI Taxonomy" id="1238182"/>
    <lineage>
        <taxon>Bacteria</taxon>
        <taxon>Pseudomonadati</taxon>
        <taxon>Pseudomonadota</taxon>
        <taxon>Alphaproteobacteria</taxon>
        <taxon>Rhodospirillales</taxon>
        <taxon>Novispirillaceae</taxon>
        <taxon>Caenispirillum</taxon>
    </lineage>
</organism>
<dbReference type="Proteomes" id="UP000009881">
    <property type="component" value="Unassembled WGS sequence"/>
</dbReference>
<dbReference type="RefSeq" id="WP_009541633.1">
    <property type="nucleotide sequence ID" value="NZ_ANHY01000016.1"/>
</dbReference>